<dbReference type="AlphaFoldDB" id="A0A6A8ACR0"/>
<dbReference type="RefSeq" id="WP_153358531.1">
    <property type="nucleotide sequence ID" value="NZ_WIXI01000050.1"/>
</dbReference>
<dbReference type="InterPro" id="IPR036291">
    <property type="entry name" value="NAD(P)-bd_dom_sf"/>
</dbReference>
<dbReference type="EMBL" id="WIXI01000050">
    <property type="protein sequence ID" value="MQY49105.1"/>
    <property type="molecule type" value="Genomic_DNA"/>
</dbReference>
<keyword evidence="1" id="KW-0560">Oxidoreductase</keyword>
<keyword evidence="4" id="KW-0670">Pyruvate</keyword>
<comment type="caution">
    <text evidence="4">The sequence shown here is derived from an EMBL/GenBank/DDBJ whole genome shotgun (WGS) entry which is preliminary data.</text>
</comment>
<gene>
    <name evidence="4" type="ORF">GAO09_24010</name>
</gene>
<name>A0A6A8ACR0_9HYPH</name>
<organism evidence="4 5">
    <name type="scientific">Endobacterium cereale</name>
    <dbReference type="NCBI Taxonomy" id="2663029"/>
    <lineage>
        <taxon>Bacteria</taxon>
        <taxon>Pseudomonadati</taxon>
        <taxon>Pseudomonadota</taxon>
        <taxon>Alphaproteobacteria</taxon>
        <taxon>Hyphomicrobiales</taxon>
        <taxon>Rhizobiaceae</taxon>
        <taxon>Endobacterium</taxon>
    </lineage>
</organism>
<dbReference type="CDD" id="cd12164">
    <property type="entry name" value="GDH_like_2"/>
    <property type="match status" value="1"/>
</dbReference>
<dbReference type="InterPro" id="IPR006140">
    <property type="entry name" value="D-isomer_DH_NAD-bd"/>
</dbReference>
<sequence length="314" mass="34185">MPKPLALVTRMDAATEAVWKETLTEALPEETILAFHEMSENQRREAELAIVANPDPADVAELLNIQWIHSLWAGVERLVAELGPGVVPIVRLVDPELARVMAEAVLAWTFYLQRDMPAYRTAQEKAQWAPRDYRHPRDVTVGLLGLGELGKAAADRLKAAGFNVIGWSRSPKTLGMIETLSGESGFEHVLAASDILVCLMPLTEDTRGMLNSRRFARMKPGAAIINFARGPIVVDADLIAALDAGQLSHAVLDVFAEEPLPASSALWAHPSITVLPHISGPTDRFTAAGIVAANIRNWRQTGNLPKTVDIKAGY</sequence>
<evidence type="ECO:0000259" key="3">
    <source>
        <dbReference type="Pfam" id="PF02826"/>
    </source>
</evidence>
<keyword evidence="2" id="KW-0520">NAD</keyword>
<dbReference type="Gene3D" id="3.40.50.720">
    <property type="entry name" value="NAD(P)-binding Rossmann-like Domain"/>
    <property type="match status" value="2"/>
</dbReference>
<dbReference type="GO" id="GO:0016491">
    <property type="term" value="F:oxidoreductase activity"/>
    <property type="evidence" value="ECO:0007669"/>
    <property type="project" value="UniProtKB-KW"/>
</dbReference>
<dbReference type="PANTHER" id="PTHR43333">
    <property type="entry name" value="2-HACID_DH_C DOMAIN-CONTAINING PROTEIN"/>
    <property type="match status" value="1"/>
</dbReference>
<feature type="domain" description="D-isomer specific 2-hydroxyacid dehydrogenase NAD-binding" evidence="3">
    <location>
        <begin position="109"/>
        <end position="279"/>
    </location>
</feature>
<evidence type="ECO:0000256" key="2">
    <source>
        <dbReference type="ARBA" id="ARBA00023027"/>
    </source>
</evidence>
<dbReference type="SUPFAM" id="SSF51735">
    <property type="entry name" value="NAD(P)-binding Rossmann-fold domains"/>
    <property type="match status" value="1"/>
</dbReference>
<evidence type="ECO:0000256" key="1">
    <source>
        <dbReference type="ARBA" id="ARBA00023002"/>
    </source>
</evidence>
<evidence type="ECO:0000313" key="5">
    <source>
        <dbReference type="Proteomes" id="UP000435138"/>
    </source>
</evidence>
<keyword evidence="5" id="KW-1185">Reference proteome</keyword>
<protein>
    <submittedName>
        <fullName evidence="4">Glyoxylate/hydroxypyruvate reductase A</fullName>
    </submittedName>
</protein>
<accession>A0A6A8ACR0</accession>
<dbReference type="Pfam" id="PF02826">
    <property type="entry name" value="2-Hacid_dh_C"/>
    <property type="match status" value="1"/>
</dbReference>
<reference evidence="4 5" key="1">
    <citation type="submission" date="2019-11" db="EMBL/GenBank/DDBJ databases">
        <title>Genome analysis of Rhizobacterium cereale a novel genus and species isolated from maize roots in North Spain.</title>
        <authorList>
            <person name="Menendez E."/>
            <person name="Flores-Felix J.D."/>
            <person name="Ramirez-Bahena M.-H."/>
            <person name="Igual J.M."/>
            <person name="Garcia-Fraile P."/>
            <person name="Peix A."/>
            <person name="Velazquez E."/>
        </authorList>
    </citation>
    <scope>NUCLEOTIDE SEQUENCE [LARGE SCALE GENOMIC DNA]</scope>
    <source>
        <strain evidence="4 5">RZME27</strain>
    </source>
</reference>
<proteinExistence type="predicted"/>
<dbReference type="GO" id="GO:0051287">
    <property type="term" value="F:NAD binding"/>
    <property type="evidence" value="ECO:0007669"/>
    <property type="project" value="InterPro"/>
</dbReference>
<dbReference type="Proteomes" id="UP000435138">
    <property type="component" value="Unassembled WGS sequence"/>
</dbReference>
<dbReference type="PANTHER" id="PTHR43333:SF1">
    <property type="entry name" value="D-ISOMER SPECIFIC 2-HYDROXYACID DEHYDROGENASE NAD-BINDING DOMAIN-CONTAINING PROTEIN"/>
    <property type="match status" value="1"/>
</dbReference>
<evidence type="ECO:0000313" key="4">
    <source>
        <dbReference type="EMBL" id="MQY49105.1"/>
    </source>
</evidence>